<proteinExistence type="predicted"/>
<evidence type="ECO:0000313" key="3">
    <source>
        <dbReference type="Proteomes" id="UP000284120"/>
    </source>
</evidence>
<protein>
    <recommendedName>
        <fullName evidence="4">Aspartyl protease</fullName>
    </recommendedName>
</protein>
<feature type="signal peptide" evidence="1">
    <location>
        <begin position="1"/>
        <end position="21"/>
    </location>
</feature>
<dbReference type="OrthoDB" id="5166556at2"/>
<dbReference type="Gene3D" id="2.40.70.10">
    <property type="entry name" value="Acid Proteases"/>
    <property type="match status" value="2"/>
</dbReference>
<reference evidence="2 3" key="1">
    <citation type="submission" date="2018-06" db="EMBL/GenBank/DDBJ databases">
        <title>Pedobacter endophyticus sp. nov., an endophytic bacterium isolated from a leaf of Triticum aestivum.</title>
        <authorList>
            <person name="Zhang L."/>
        </authorList>
    </citation>
    <scope>NUCLEOTIDE SEQUENCE [LARGE SCALE GENOMIC DNA]</scope>
    <source>
        <strain evidence="2 3">CM134L-2</strain>
    </source>
</reference>
<organism evidence="2 3">
    <name type="scientific">Pedobacter chitinilyticus</name>
    <dbReference type="NCBI Taxonomy" id="2233776"/>
    <lineage>
        <taxon>Bacteria</taxon>
        <taxon>Pseudomonadati</taxon>
        <taxon>Bacteroidota</taxon>
        <taxon>Sphingobacteriia</taxon>
        <taxon>Sphingobacteriales</taxon>
        <taxon>Sphingobacteriaceae</taxon>
        <taxon>Pedobacter</taxon>
    </lineage>
</organism>
<feature type="chain" id="PRO_5018722761" description="Aspartyl protease" evidence="1">
    <location>
        <begin position="22"/>
        <end position="304"/>
    </location>
</feature>
<keyword evidence="1" id="KW-0732">Signal</keyword>
<dbReference type="AlphaFoldDB" id="A0A3S3PBP9"/>
<dbReference type="EMBL" id="SAYW01000003">
    <property type="protein sequence ID" value="RWU07527.1"/>
    <property type="molecule type" value="Genomic_DNA"/>
</dbReference>
<evidence type="ECO:0000256" key="1">
    <source>
        <dbReference type="SAM" id="SignalP"/>
    </source>
</evidence>
<comment type="caution">
    <text evidence="2">The sequence shown here is derived from an EMBL/GenBank/DDBJ whole genome shotgun (WGS) entry which is preliminary data.</text>
</comment>
<dbReference type="InterPro" id="IPR021109">
    <property type="entry name" value="Peptidase_aspartic_dom_sf"/>
</dbReference>
<sequence>MFLKKYSLFILLFLATCQLMAQRPSALKQYLIPFKLTAHNNLSIKGILNQKDTVELMFHLAASSVTLTEEAIGRIKSVTFDRTDSVSSWGGAGNTSRHSKSNDLQIGELTWKNIPIWENKNSGPSTDGKFGLDLFKDKIVDIDFEESKIFIRDELPKNIKKYQRLSIDYNDDMMFVTAQCQVGNTNISNMFLIHSGYAGSILFDDQFSNANRLSKQLTITSEKQLKDSYGNILKIKKAILSNFTLGDFDLKNIPVGFFDGAIGRQKMSILGGDVLKRFNIIIDAKREFIYLKPNKLKDTAYSDV</sequence>
<keyword evidence="3" id="KW-1185">Reference proteome</keyword>
<evidence type="ECO:0000313" key="2">
    <source>
        <dbReference type="EMBL" id="RWU07527.1"/>
    </source>
</evidence>
<name>A0A3S3PBP9_9SPHI</name>
<evidence type="ECO:0008006" key="4">
    <source>
        <dbReference type="Google" id="ProtNLM"/>
    </source>
</evidence>
<dbReference type="Proteomes" id="UP000284120">
    <property type="component" value="Unassembled WGS sequence"/>
</dbReference>
<gene>
    <name evidence="2" type="ORF">DPV69_11100</name>
</gene>
<dbReference type="RefSeq" id="WP_128353352.1">
    <property type="nucleotide sequence ID" value="NZ_QMHN01000003.1"/>
</dbReference>
<accession>A0A3S3PBP9</accession>